<evidence type="ECO:0000256" key="2">
    <source>
        <dbReference type="SAM" id="SignalP"/>
    </source>
</evidence>
<comment type="caution">
    <text evidence="3">The sequence shown here is derived from an EMBL/GenBank/DDBJ whole genome shotgun (WGS) entry which is preliminary data.</text>
</comment>
<protein>
    <submittedName>
        <fullName evidence="3">Uncharacterized protein</fullName>
    </submittedName>
</protein>
<feature type="signal peptide" evidence="2">
    <location>
        <begin position="1"/>
        <end position="17"/>
    </location>
</feature>
<accession>A0ABQ5S712</accession>
<sequence length="342" mass="37045">MILIIMVLVGVVNGALAMEALGGGLPASGSTYTSPLGGYSRPGTPVGPTLLNHQGVAMMQHVGPSVAEQQTALILQLQQQVQTLSTQLNQGGQPGMADFEFLSRYYQDPRAQQSPETGRFPFPRRIISGLPSGGINANNLVLLNYKAFPEWRDLEHAQRGQPDRAGSLLYEFGILMTALSIAELTAAGLESLIKSVAHMGLNQSWLAVVSNTHRTLHYNMNWLRELISARINCIIEFSSRGRDGLVALHHRYFATAERAVHDDVLREYDDEFARARQKVSLKYLAEKEHKTRTGGNTGVLLFNGTRQRRGRGGGFAGHGFPPNRASAAVGSSTSGASAPGQN</sequence>
<keyword evidence="4" id="KW-1185">Reference proteome</keyword>
<name>A0ABQ5S712_9CHLO</name>
<evidence type="ECO:0000256" key="1">
    <source>
        <dbReference type="SAM" id="MobiDB-lite"/>
    </source>
</evidence>
<dbReference type="Proteomes" id="UP001165090">
    <property type="component" value="Unassembled WGS sequence"/>
</dbReference>
<feature type="region of interest" description="Disordered" evidence="1">
    <location>
        <begin position="311"/>
        <end position="342"/>
    </location>
</feature>
<feature type="chain" id="PRO_5045357561" evidence="2">
    <location>
        <begin position="18"/>
        <end position="342"/>
    </location>
</feature>
<dbReference type="EMBL" id="BSDZ01000023">
    <property type="protein sequence ID" value="GLI65345.1"/>
    <property type="molecule type" value="Genomic_DNA"/>
</dbReference>
<proteinExistence type="predicted"/>
<reference evidence="3 4" key="1">
    <citation type="journal article" date="2023" name="IScience">
        <title>Expanded male sex-determining region conserved during the evolution of homothallism in the green alga Volvox.</title>
        <authorList>
            <person name="Yamamoto K."/>
            <person name="Matsuzaki R."/>
            <person name="Mahakham W."/>
            <person name="Heman W."/>
            <person name="Sekimoto H."/>
            <person name="Kawachi M."/>
            <person name="Minakuchi Y."/>
            <person name="Toyoda A."/>
            <person name="Nozaki H."/>
        </authorList>
    </citation>
    <scope>NUCLEOTIDE SEQUENCE [LARGE SCALE GENOMIC DNA]</scope>
    <source>
        <strain evidence="3 4">NIES-4468</strain>
    </source>
</reference>
<keyword evidence="2" id="KW-0732">Signal</keyword>
<organism evidence="3 4">
    <name type="scientific">Volvox africanus</name>
    <dbReference type="NCBI Taxonomy" id="51714"/>
    <lineage>
        <taxon>Eukaryota</taxon>
        <taxon>Viridiplantae</taxon>
        <taxon>Chlorophyta</taxon>
        <taxon>core chlorophytes</taxon>
        <taxon>Chlorophyceae</taxon>
        <taxon>CS clade</taxon>
        <taxon>Chlamydomonadales</taxon>
        <taxon>Volvocaceae</taxon>
        <taxon>Volvox</taxon>
    </lineage>
</organism>
<gene>
    <name evidence="3" type="ORF">VaNZ11_008894</name>
</gene>
<evidence type="ECO:0000313" key="3">
    <source>
        <dbReference type="EMBL" id="GLI65345.1"/>
    </source>
</evidence>
<evidence type="ECO:0000313" key="4">
    <source>
        <dbReference type="Proteomes" id="UP001165090"/>
    </source>
</evidence>
<feature type="compositionally biased region" description="Low complexity" evidence="1">
    <location>
        <begin position="325"/>
        <end position="342"/>
    </location>
</feature>